<evidence type="ECO:0000256" key="6">
    <source>
        <dbReference type="ARBA" id="ARBA00022801"/>
    </source>
</evidence>
<dbReference type="GO" id="GO:0046910">
    <property type="term" value="F:pectinesterase inhibitor activity"/>
    <property type="evidence" value="ECO:0000318"/>
    <property type="project" value="GO_Central"/>
</dbReference>
<dbReference type="FunFam" id="2.160.20.10:FF:000029">
    <property type="entry name" value="Pectinesterase 4"/>
    <property type="match status" value="1"/>
</dbReference>
<protein>
    <recommendedName>
        <fullName evidence="3 10">Pectinesterase</fullName>
        <ecNumber evidence="3 10">3.1.1.11</ecNumber>
    </recommendedName>
</protein>
<keyword evidence="4 10" id="KW-0134">Cell wall</keyword>
<dbReference type="UniPathway" id="UPA00545">
    <property type="reaction ID" value="UER00823"/>
</dbReference>
<proteinExistence type="predicted"/>
<dbReference type="EnsemblPlants" id="AET04422">
    <property type="protein sequence ID" value="AET04422"/>
    <property type="gene ID" value="MTR_8g088610"/>
</dbReference>
<feature type="chain" id="PRO_5014485732" description="Pectinesterase" evidence="10">
    <location>
        <begin position="22"/>
        <end position="378"/>
    </location>
</feature>
<keyword evidence="6 10" id="KW-0378">Hydrolase</keyword>
<dbReference type="InterPro" id="IPR000070">
    <property type="entry name" value="Pectinesterase_cat"/>
</dbReference>
<dbReference type="eggNOG" id="ENOG502QQVX">
    <property type="taxonomic scope" value="Eukaryota"/>
</dbReference>
<dbReference type="Gramene" id="rna49259">
    <property type="protein sequence ID" value="RHN42772.1"/>
    <property type="gene ID" value="gene49259"/>
</dbReference>
<reference evidence="13" key="4">
    <citation type="journal article" date="2018" name="Nat. Plants">
        <title>Whole-genome landscape of Medicago truncatula symbiotic genes.</title>
        <authorList>
            <person name="Pecrix Y."/>
            <person name="Gamas P."/>
            <person name="Carrere S."/>
        </authorList>
    </citation>
    <scope>NUCLEOTIDE SEQUENCE</scope>
    <source>
        <tissue evidence="13">Leaves</tissue>
    </source>
</reference>
<evidence type="ECO:0000256" key="3">
    <source>
        <dbReference type="ARBA" id="ARBA00013229"/>
    </source>
</evidence>
<dbReference type="EMBL" id="CM001224">
    <property type="protein sequence ID" value="AET04422.1"/>
    <property type="molecule type" value="Genomic_DNA"/>
</dbReference>
<dbReference type="Proteomes" id="UP000265566">
    <property type="component" value="Chromosome 8"/>
</dbReference>
<dbReference type="PROSITE" id="PS00503">
    <property type="entry name" value="PECTINESTERASE_2"/>
    <property type="match status" value="1"/>
</dbReference>
<dbReference type="PaxDb" id="3880-AET04422"/>
<evidence type="ECO:0000256" key="5">
    <source>
        <dbReference type="ARBA" id="ARBA00022525"/>
    </source>
</evidence>
<evidence type="ECO:0000313" key="13">
    <source>
        <dbReference type="EMBL" id="RHN42772.1"/>
    </source>
</evidence>
<dbReference type="GO" id="GO:0045490">
    <property type="term" value="P:pectin catabolic process"/>
    <property type="evidence" value="ECO:0007669"/>
    <property type="project" value="UniProtKB-UniRule"/>
</dbReference>
<keyword evidence="15" id="KW-1185">Reference proteome</keyword>
<keyword evidence="8 10" id="KW-0961">Cell wall biogenesis/degradation</keyword>
<evidence type="ECO:0000256" key="10">
    <source>
        <dbReference type="RuleBase" id="RU000589"/>
    </source>
</evidence>
<dbReference type="OMA" id="VWAPNET"/>
<dbReference type="EMBL" id="PSQE01000008">
    <property type="protein sequence ID" value="RHN42772.1"/>
    <property type="molecule type" value="Genomic_DNA"/>
</dbReference>
<evidence type="ECO:0000256" key="9">
    <source>
        <dbReference type="PROSITE-ProRule" id="PRU10040"/>
    </source>
</evidence>
<dbReference type="Pfam" id="PF01095">
    <property type="entry name" value="Pectinesterase"/>
    <property type="match status" value="1"/>
</dbReference>
<dbReference type="InterPro" id="IPR011050">
    <property type="entry name" value="Pectin_lyase_fold/virulence"/>
</dbReference>
<dbReference type="KEGG" id="mtr:11415886"/>
<evidence type="ECO:0000313" key="15">
    <source>
        <dbReference type="Proteomes" id="UP000002051"/>
    </source>
</evidence>
<dbReference type="AlphaFoldDB" id="G7L8T2"/>
<feature type="signal peptide" evidence="10">
    <location>
        <begin position="1"/>
        <end position="21"/>
    </location>
</feature>
<evidence type="ECO:0000256" key="1">
    <source>
        <dbReference type="ARBA" id="ARBA00004191"/>
    </source>
</evidence>
<dbReference type="OrthoDB" id="2019149at2759"/>
<evidence type="ECO:0000256" key="4">
    <source>
        <dbReference type="ARBA" id="ARBA00022512"/>
    </source>
</evidence>
<dbReference type="Proteomes" id="UP000002051">
    <property type="component" value="Chromosome 8"/>
</dbReference>
<comment type="function">
    <text evidence="10">Acts in the modification of cell walls via demethylesterification of cell wall pectin.</text>
</comment>
<dbReference type="InterPro" id="IPR012334">
    <property type="entry name" value="Pectin_lyas_fold"/>
</dbReference>
<evidence type="ECO:0000313" key="14">
    <source>
        <dbReference type="EnsemblPlants" id="AET04422"/>
    </source>
</evidence>
<dbReference type="GO" id="GO:0042545">
    <property type="term" value="P:cell wall modification"/>
    <property type="evidence" value="ECO:0007669"/>
    <property type="project" value="UniProtKB-UniRule"/>
</dbReference>
<accession>G7L8T2</accession>
<gene>
    <name evidence="14" type="primary">11415886</name>
    <name evidence="12" type="ordered locus">MTR_8g088610</name>
    <name evidence="13" type="ORF">MtrunA17_Chr8g0380581</name>
</gene>
<dbReference type="SUPFAM" id="SSF51126">
    <property type="entry name" value="Pectin lyase-like"/>
    <property type="match status" value="1"/>
</dbReference>
<dbReference type="PROSITE" id="PS00800">
    <property type="entry name" value="PECTINESTERASE_1"/>
    <property type="match status" value="1"/>
</dbReference>
<organism evidence="12 15">
    <name type="scientific">Medicago truncatula</name>
    <name type="common">Barrel medic</name>
    <name type="synonym">Medicago tribuloides</name>
    <dbReference type="NCBI Taxonomy" id="3880"/>
    <lineage>
        <taxon>Eukaryota</taxon>
        <taxon>Viridiplantae</taxon>
        <taxon>Streptophyta</taxon>
        <taxon>Embryophyta</taxon>
        <taxon>Tracheophyta</taxon>
        <taxon>Spermatophyta</taxon>
        <taxon>Magnoliopsida</taxon>
        <taxon>eudicotyledons</taxon>
        <taxon>Gunneridae</taxon>
        <taxon>Pentapetalae</taxon>
        <taxon>rosids</taxon>
        <taxon>fabids</taxon>
        <taxon>Fabales</taxon>
        <taxon>Fabaceae</taxon>
        <taxon>Papilionoideae</taxon>
        <taxon>50 kb inversion clade</taxon>
        <taxon>NPAAA clade</taxon>
        <taxon>Hologalegina</taxon>
        <taxon>IRL clade</taxon>
        <taxon>Trifolieae</taxon>
        <taxon>Medicago</taxon>
    </lineage>
</organism>
<feature type="domain" description="Pectinesterase catalytic" evidence="11">
    <location>
        <begin position="65"/>
        <end position="361"/>
    </location>
</feature>
<comment type="subcellular location">
    <subcellularLocation>
        <location evidence="1 10">Secreted</location>
        <location evidence="1 10">Cell wall</location>
    </subcellularLocation>
</comment>
<evidence type="ECO:0000256" key="7">
    <source>
        <dbReference type="ARBA" id="ARBA00023085"/>
    </source>
</evidence>
<reference evidence="12 15" key="2">
    <citation type="journal article" date="2014" name="BMC Genomics">
        <title>An improved genome release (version Mt4.0) for the model legume Medicago truncatula.</title>
        <authorList>
            <person name="Tang H."/>
            <person name="Krishnakumar V."/>
            <person name="Bidwell S."/>
            <person name="Rosen B."/>
            <person name="Chan A."/>
            <person name="Zhou S."/>
            <person name="Gentzbittel L."/>
            <person name="Childs K.L."/>
            <person name="Yandell M."/>
            <person name="Gundlach H."/>
            <person name="Mayer K.F."/>
            <person name="Schwartz D.C."/>
            <person name="Town C.D."/>
        </authorList>
    </citation>
    <scope>GENOME REANNOTATION</scope>
    <source>
        <strain evidence="14 15">cv. Jemalong A17</strain>
    </source>
</reference>
<comment type="catalytic activity">
    <reaction evidence="10">
        <text>[(1-&gt;4)-alpha-D-galacturonosyl methyl ester](n) + n H2O = [(1-&gt;4)-alpha-D-galacturonosyl](n) + n methanol + n H(+)</text>
        <dbReference type="Rhea" id="RHEA:22380"/>
        <dbReference type="Rhea" id="RHEA-COMP:14570"/>
        <dbReference type="Rhea" id="RHEA-COMP:14573"/>
        <dbReference type="ChEBI" id="CHEBI:15377"/>
        <dbReference type="ChEBI" id="CHEBI:15378"/>
        <dbReference type="ChEBI" id="CHEBI:17790"/>
        <dbReference type="ChEBI" id="CHEBI:140522"/>
        <dbReference type="ChEBI" id="CHEBI:140523"/>
        <dbReference type="EC" id="3.1.1.11"/>
    </reaction>
</comment>
<evidence type="ECO:0000259" key="11">
    <source>
        <dbReference type="Pfam" id="PF01095"/>
    </source>
</evidence>
<name>G7L8T2_MEDTR</name>
<feature type="active site" evidence="9">
    <location>
        <position position="215"/>
    </location>
</feature>
<dbReference type="HOGENOM" id="CLU_012243_4_2_1"/>
<keyword evidence="5 10" id="KW-0964">Secreted</keyword>
<reference evidence="12 15" key="1">
    <citation type="journal article" date="2011" name="Nature">
        <title>The Medicago genome provides insight into the evolution of rhizobial symbioses.</title>
        <authorList>
            <person name="Young N.D."/>
            <person name="Debelle F."/>
            <person name="Oldroyd G.E."/>
            <person name="Geurts R."/>
            <person name="Cannon S.B."/>
            <person name="Udvardi M.K."/>
            <person name="Benedito V.A."/>
            <person name="Mayer K.F."/>
            <person name="Gouzy J."/>
            <person name="Schoof H."/>
            <person name="Van de Peer Y."/>
            <person name="Proost S."/>
            <person name="Cook D.R."/>
            <person name="Meyers B.C."/>
            <person name="Spannagl M."/>
            <person name="Cheung F."/>
            <person name="De Mita S."/>
            <person name="Krishnakumar V."/>
            <person name="Gundlach H."/>
            <person name="Zhou S."/>
            <person name="Mudge J."/>
            <person name="Bharti A.K."/>
            <person name="Murray J.D."/>
            <person name="Naoumkina M.A."/>
            <person name="Rosen B."/>
            <person name="Silverstein K.A."/>
            <person name="Tang H."/>
            <person name="Rombauts S."/>
            <person name="Zhao P.X."/>
            <person name="Zhou P."/>
            <person name="Barbe V."/>
            <person name="Bardou P."/>
            <person name="Bechner M."/>
            <person name="Bellec A."/>
            <person name="Berger A."/>
            <person name="Berges H."/>
            <person name="Bidwell S."/>
            <person name="Bisseling T."/>
            <person name="Choisne N."/>
            <person name="Couloux A."/>
            <person name="Denny R."/>
            <person name="Deshpande S."/>
            <person name="Dai X."/>
            <person name="Doyle J.J."/>
            <person name="Dudez A.M."/>
            <person name="Farmer A.D."/>
            <person name="Fouteau S."/>
            <person name="Franken C."/>
            <person name="Gibelin C."/>
            <person name="Gish J."/>
            <person name="Goldstein S."/>
            <person name="Gonzalez A.J."/>
            <person name="Green P.J."/>
            <person name="Hallab A."/>
            <person name="Hartog M."/>
            <person name="Hua A."/>
            <person name="Humphray S.J."/>
            <person name="Jeong D.H."/>
            <person name="Jing Y."/>
            <person name="Jocker A."/>
            <person name="Kenton S.M."/>
            <person name="Kim D.J."/>
            <person name="Klee K."/>
            <person name="Lai H."/>
            <person name="Lang C."/>
            <person name="Lin S."/>
            <person name="Macmil S.L."/>
            <person name="Magdelenat G."/>
            <person name="Matthews L."/>
            <person name="McCorrison J."/>
            <person name="Monaghan E.L."/>
            <person name="Mun J.H."/>
            <person name="Najar F.Z."/>
            <person name="Nicholson C."/>
            <person name="Noirot C."/>
            <person name="O'Bleness M."/>
            <person name="Paule C.R."/>
            <person name="Poulain J."/>
            <person name="Prion F."/>
            <person name="Qin B."/>
            <person name="Qu C."/>
            <person name="Retzel E.F."/>
            <person name="Riddle C."/>
            <person name="Sallet E."/>
            <person name="Samain S."/>
            <person name="Samson N."/>
            <person name="Sanders I."/>
            <person name="Saurat O."/>
            <person name="Scarpelli C."/>
            <person name="Schiex T."/>
            <person name="Segurens B."/>
            <person name="Severin A.J."/>
            <person name="Sherrier D.J."/>
            <person name="Shi R."/>
            <person name="Sims S."/>
            <person name="Singer S.R."/>
            <person name="Sinharoy S."/>
            <person name="Sterck L."/>
            <person name="Viollet A."/>
            <person name="Wang B.B."/>
            <person name="Wang K."/>
            <person name="Wang M."/>
            <person name="Wang X."/>
            <person name="Warfsmann J."/>
            <person name="Weissenbach J."/>
            <person name="White D.D."/>
            <person name="White J.D."/>
            <person name="Wiley G.B."/>
            <person name="Wincker P."/>
            <person name="Xing Y."/>
            <person name="Yang L."/>
            <person name="Yao Z."/>
            <person name="Ying F."/>
            <person name="Zhai J."/>
            <person name="Zhou L."/>
            <person name="Zuber A."/>
            <person name="Denarie J."/>
            <person name="Dixon R.A."/>
            <person name="May G.D."/>
            <person name="Schwartz D.C."/>
            <person name="Rogers J."/>
            <person name="Quetier F."/>
            <person name="Town C.D."/>
            <person name="Roe B.A."/>
        </authorList>
    </citation>
    <scope>NUCLEOTIDE SEQUENCE [LARGE SCALE GENOMIC DNA]</scope>
    <source>
        <strain evidence="12">A17</strain>
        <strain evidence="14 15">cv. Jemalong A17</strain>
    </source>
</reference>
<dbReference type="EC" id="3.1.1.11" evidence="3 10"/>
<evidence type="ECO:0000256" key="2">
    <source>
        <dbReference type="ARBA" id="ARBA00005184"/>
    </source>
</evidence>
<sequence length="378" mass="41964">MNRNLVFVSTIFVCLVVVALSNHQNEKITTEEASPHLLEVDYGRYPTWFSLSNRKLLKTEMKPNSIVAKDGSGEFTTVTDAINSYSSKKNRHRFIIYVKAGIYNEYITIDKDKTNILLYGDGPTKTIITGSKSLNGGVNKTMNTATFTNLAKDFIAKSITFENTAGHEAGPSVALQVEGDRSAFFDCGIYGYQDTLYAHKQRQFYRNCEISGTIDFIFGHSTTLIQNSKIIVRKPSPGHSNVVVADGTKQKNALTGIVLQNCSIMPDVELLPDRLTVKTYLARPWRSFSRAIFINNVIGDFIQPDGYSVWAPNETNTAHCYFAEFGNTGPGANTQARAKWSKGVISKDEAAKFTAENWLQASTWLPATGIPFSPEFES</sequence>
<comment type="pathway">
    <text evidence="2 10">Glycan metabolism; pectin degradation; 2-dehydro-3-deoxy-D-gluconate from pectin: step 1/5.</text>
</comment>
<keyword evidence="10" id="KW-0732">Signal</keyword>
<reference evidence="14" key="3">
    <citation type="submission" date="2015-04" db="UniProtKB">
        <authorList>
            <consortium name="EnsemblPlants"/>
        </authorList>
    </citation>
    <scope>IDENTIFICATION</scope>
    <source>
        <strain evidence="14">cv. Jemalong A17</strain>
    </source>
</reference>
<keyword evidence="7 10" id="KW-0063">Aspartyl esterase</keyword>
<evidence type="ECO:0000256" key="8">
    <source>
        <dbReference type="ARBA" id="ARBA00023316"/>
    </source>
</evidence>
<dbReference type="InterPro" id="IPR033131">
    <property type="entry name" value="Pectinesterase_Asp_AS"/>
</dbReference>
<dbReference type="PANTHER" id="PTHR31707">
    <property type="entry name" value="PECTINESTERASE"/>
    <property type="match status" value="1"/>
</dbReference>
<dbReference type="InterPro" id="IPR018040">
    <property type="entry name" value="Pectinesterase_Tyr_AS"/>
</dbReference>
<dbReference type="STRING" id="3880.G7L8T2"/>
<dbReference type="GO" id="GO:0030599">
    <property type="term" value="F:pectinesterase activity"/>
    <property type="evidence" value="ECO:0000318"/>
    <property type="project" value="GO_Central"/>
</dbReference>
<evidence type="ECO:0000313" key="12">
    <source>
        <dbReference type="EMBL" id="AET04422.1"/>
    </source>
</evidence>
<dbReference type="Gene3D" id="2.160.20.10">
    <property type="entry name" value="Single-stranded right-handed beta-helix, Pectin lyase-like"/>
    <property type="match status" value="1"/>
</dbReference>